<gene>
    <name evidence="1" type="ORF">scyTo_0026962</name>
</gene>
<organism evidence="1 2">
    <name type="scientific">Scyliorhinus torazame</name>
    <name type="common">Cloudy catshark</name>
    <name type="synonym">Catulus torazame</name>
    <dbReference type="NCBI Taxonomy" id="75743"/>
    <lineage>
        <taxon>Eukaryota</taxon>
        <taxon>Metazoa</taxon>
        <taxon>Chordata</taxon>
        <taxon>Craniata</taxon>
        <taxon>Vertebrata</taxon>
        <taxon>Chondrichthyes</taxon>
        <taxon>Elasmobranchii</taxon>
        <taxon>Galeomorphii</taxon>
        <taxon>Galeoidea</taxon>
        <taxon>Carcharhiniformes</taxon>
        <taxon>Scyliorhinidae</taxon>
        <taxon>Scyliorhinus</taxon>
    </lineage>
</organism>
<proteinExistence type="predicted"/>
<protein>
    <submittedName>
        <fullName evidence="1">Uncharacterized protein</fullName>
    </submittedName>
</protein>
<keyword evidence="2" id="KW-1185">Reference proteome</keyword>
<sequence>EVEVELTPEEEAMKAYLLDDEPLTADLLNKLIPKWWTEEPYK</sequence>
<evidence type="ECO:0000313" key="1">
    <source>
        <dbReference type="EMBL" id="GCB86295.1"/>
    </source>
</evidence>
<dbReference type="EMBL" id="BFAA01263319">
    <property type="protein sequence ID" value="GCB86295.1"/>
    <property type="molecule type" value="Genomic_DNA"/>
</dbReference>
<reference evidence="1 2" key="1">
    <citation type="journal article" date="2018" name="Nat. Ecol. Evol.">
        <title>Shark genomes provide insights into elasmobranch evolution and the origin of vertebrates.</title>
        <authorList>
            <person name="Hara Y"/>
            <person name="Yamaguchi K"/>
            <person name="Onimaru K"/>
            <person name="Kadota M"/>
            <person name="Koyanagi M"/>
            <person name="Keeley SD"/>
            <person name="Tatsumi K"/>
            <person name="Tanaka K"/>
            <person name="Motone F"/>
            <person name="Kageyama Y"/>
            <person name="Nozu R"/>
            <person name="Adachi N"/>
            <person name="Nishimura O"/>
            <person name="Nakagawa R"/>
            <person name="Tanegashima C"/>
            <person name="Kiyatake I"/>
            <person name="Matsumoto R"/>
            <person name="Murakumo K"/>
            <person name="Nishida K"/>
            <person name="Terakita A"/>
            <person name="Kuratani S"/>
            <person name="Sato K"/>
            <person name="Hyodo S Kuraku.S."/>
        </authorList>
    </citation>
    <scope>NUCLEOTIDE SEQUENCE [LARGE SCALE GENOMIC DNA]</scope>
</reference>
<evidence type="ECO:0000313" key="2">
    <source>
        <dbReference type="Proteomes" id="UP000288216"/>
    </source>
</evidence>
<dbReference type="AlphaFoldDB" id="A0A401QLN4"/>
<feature type="non-terminal residue" evidence="1">
    <location>
        <position position="1"/>
    </location>
</feature>
<dbReference type="Proteomes" id="UP000288216">
    <property type="component" value="Unassembled WGS sequence"/>
</dbReference>
<comment type="caution">
    <text evidence="1">The sequence shown here is derived from an EMBL/GenBank/DDBJ whole genome shotgun (WGS) entry which is preliminary data.</text>
</comment>
<name>A0A401QLN4_SCYTO</name>
<accession>A0A401QLN4</accession>